<evidence type="ECO:0000313" key="3">
    <source>
        <dbReference type="Proteomes" id="UP000276128"/>
    </source>
</evidence>
<dbReference type="RefSeq" id="WP_126141130.1">
    <property type="nucleotide sequence ID" value="NZ_RXHU01000026.1"/>
</dbReference>
<sequence>MNGQMIFNLIAHGFIVWFIYSRFSGVRGLDNLSSQQLQERLAEKTGSVLIDVREPNEVKQGYIPGAVNIPLSRLKTRYAEIPQDRPVVLYCRSGMRSKQAARILSKNGYKQLSHLRGGILAWRGKVTQS</sequence>
<dbReference type="InterPro" id="IPR050229">
    <property type="entry name" value="GlpE_sulfurtransferase"/>
</dbReference>
<dbReference type="SUPFAM" id="SSF52821">
    <property type="entry name" value="Rhodanese/Cell cycle control phosphatase"/>
    <property type="match status" value="1"/>
</dbReference>
<dbReference type="Proteomes" id="UP000276128">
    <property type="component" value="Unassembled WGS sequence"/>
</dbReference>
<dbReference type="Gene3D" id="3.40.250.10">
    <property type="entry name" value="Rhodanese-like domain"/>
    <property type="match status" value="1"/>
</dbReference>
<dbReference type="InterPro" id="IPR036873">
    <property type="entry name" value="Rhodanese-like_dom_sf"/>
</dbReference>
<keyword evidence="3" id="KW-1185">Reference proteome</keyword>
<dbReference type="SMART" id="SM00450">
    <property type="entry name" value="RHOD"/>
    <property type="match status" value="1"/>
</dbReference>
<dbReference type="PROSITE" id="PS50206">
    <property type="entry name" value="RHODANESE_3"/>
    <property type="match status" value="1"/>
</dbReference>
<name>A0A430JFJ8_9BACL</name>
<gene>
    <name evidence="2" type="ORF">EJQ19_10285</name>
</gene>
<dbReference type="Pfam" id="PF00581">
    <property type="entry name" value="Rhodanese"/>
    <property type="match status" value="1"/>
</dbReference>
<evidence type="ECO:0000313" key="2">
    <source>
        <dbReference type="EMBL" id="RTE09823.1"/>
    </source>
</evidence>
<organism evidence="2 3">
    <name type="scientific">Paenibacillus whitsoniae</name>
    <dbReference type="NCBI Taxonomy" id="2496558"/>
    <lineage>
        <taxon>Bacteria</taxon>
        <taxon>Bacillati</taxon>
        <taxon>Bacillota</taxon>
        <taxon>Bacilli</taxon>
        <taxon>Bacillales</taxon>
        <taxon>Paenibacillaceae</taxon>
        <taxon>Paenibacillus</taxon>
    </lineage>
</organism>
<dbReference type="EMBL" id="RXHU01000026">
    <property type="protein sequence ID" value="RTE09823.1"/>
    <property type="molecule type" value="Genomic_DNA"/>
</dbReference>
<protein>
    <submittedName>
        <fullName evidence="2">Rhodanese-like domain-containing protein</fullName>
    </submittedName>
</protein>
<dbReference type="PANTHER" id="PTHR43031:SF1">
    <property type="entry name" value="PYRIDINE NUCLEOTIDE-DISULPHIDE OXIDOREDUCTASE"/>
    <property type="match status" value="1"/>
</dbReference>
<proteinExistence type="predicted"/>
<evidence type="ECO:0000259" key="1">
    <source>
        <dbReference type="PROSITE" id="PS50206"/>
    </source>
</evidence>
<comment type="caution">
    <text evidence="2">The sequence shown here is derived from an EMBL/GenBank/DDBJ whole genome shotgun (WGS) entry which is preliminary data.</text>
</comment>
<reference evidence="2 3" key="1">
    <citation type="submission" date="2018-12" db="EMBL/GenBank/DDBJ databases">
        <title>Bacillus ochoae sp. nov., Paenibacillus whitsoniae sp. nov., Paenibacillus spiritus sp. nov. Isolated from the Mars Exploration Rover during spacecraft assembly.</title>
        <authorList>
            <person name="Seuylemezian A."/>
            <person name="Vaishampayan P."/>
        </authorList>
    </citation>
    <scope>NUCLEOTIDE SEQUENCE [LARGE SCALE GENOMIC DNA]</scope>
    <source>
        <strain evidence="2 3">MER 54</strain>
    </source>
</reference>
<dbReference type="InterPro" id="IPR001763">
    <property type="entry name" value="Rhodanese-like_dom"/>
</dbReference>
<accession>A0A430JFJ8</accession>
<feature type="domain" description="Rhodanese" evidence="1">
    <location>
        <begin position="43"/>
        <end position="127"/>
    </location>
</feature>
<dbReference type="OrthoDB" id="9800872at2"/>
<dbReference type="PANTHER" id="PTHR43031">
    <property type="entry name" value="FAD-DEPENDENT OXIDOREDUCTASE"/>
    <property type="match status" value="1"/>
</dbReference>
<dbReference type="AlphaFoldDB" id="A0A430JFJ8"/>
<dbReference type="CDD" id="cd00158">
    <property type="entry name" value="RHOD"/>
    <property type="match status" value="1"/>
</dbReference>